<feature type="non-terminal residue" evidence="4">
    <location>
        <position position="1"/>
    </location>
</feature>
<sequence>VPAGSRVVLSGPSSLDFVHVYLGALRAGVVVVLANPAYTRAELDHLVEDSGAVLTITDMAGLTGDPVPPVGTPDSTAVLAYTSGTTGRPKGVPLTHRNLLTSIRSAMAAWRWSPDDVLTHSLPLFHQHGLSGVHATLTAGSSARLFSQFSLEALTESMRTASVLFAVPTIYARLASVPDAFAGLRQ</sequence>
<dbReference type="EMBL" id="JBHTIS010004143">
    <property type="protein sequence ID" value="MFD1052116.1"/>
    <property type="molecule type" value="Genomic_DNA"/>
</dbReference>
<protein>
    <submittedName>
        <fullName evidence="4">Class I adenylate-forming enzyme family protein</fullName>
    </submittedName>
</protein>
<dbReference type="InterPro" id="IPR042099">
    <property type="entry name" value="ANL_N_sf"/>
</dbReference>
<dbReference type="PANTHER" id="PTHR43201:SF5">
    <property type="entry name" value="MEDIUM-CHAIN ACYL-COA LIGASE ACSF2, MITOCHONDRIAL"/>
    <property type="match status" value="1"/>
</dbReference>
<comment type="similarity">
    <text evidence="1">Belongs to the ATP-dependent AMP-binding enzyme family.</text>
</comment>
<keyword evidence="2" id="KW-0436">Ligase</keyword>
<gene>
    <name evidence="4" type="ORF">ACFQ1S_44365</name>
</gene>
<reference evidence="5" key="1">
    <citation type="journal article" date="2019" name="Int. J. Syst. Evol. Microbiol.">
        <title>The Global Catalogue of Microorganisms (GCM) 10K type strain sequencing project: providing services to taxonomists for standard genome sequencing and annotation.</title>
        <authorList>
            <consortium name="The Broad Institute Genomics Platform"/>
            <consortium name="The Broad Institute Genome Sequencing Center for Infectious Disease"/>
            <person name="Wu L."/>
            <person name="Ma J."/>
        </authorList>
    </citation>
    <scope>NUCLEOTIDE SEQUENCE [LARGE SCALE GENOMIC DNA]</scope>
    <source>
        <strain evidence="5">JCM 31486</strain>
    </source>
</reference>
<evidence type="ECO:0000313" key="4">
    <source>
        <dbReference type="EMBL" id="MFD1052116.1"/>
    </source>
</evidence>
<name>A0ABW3MNL2_9PSEU</name>
<dbReference type="PROSITE" id="PS00455">
    <property type="entry name" value="AMP_BINDING"/>
    <property type="match status" value="1"/>
</dbReference>
<keyword evidence="5" id="KW-1185">Reference proteome</keyword>
<dbReference type="InterPro" id="IPR000873">
    <property type="entry name" value="AMP-dep_synth/lig_dom"/>
</dbReference>
<dbReference type="Gene3D" id="3.40.50.12780">
    <property type="entry name" value="N-terminal domain of ligase-like"/>
    <property type="match status" value="1"/>
</dbReference>
<evidence type="ECO:0000259" key="3">
    <source>
        <dbReference type="Pfam" id="PF00501"/>
    </source>
</evidence>
<feature type="domain" description="AMP-dependent synthetase/ligase" evidence="3">
    <location>
        <begin position="68"/>
        <end position="178"/>
    </location>
</feature>
<dbReference type="SUPFAM" id="SSF56801">
    <property type="entry name" value="Acetyl-CoA synthetase-like"/>
    <property type="match status" value="1"/>
</dbReference>
<dbReference type="PANTHER" id="PTHR43201">
    <property type="entry name" value="ACYL-COA SYNTHETASE"/>
    <property type="match status" value="1"/>
</dbReference>
<evidence type="ECO:0000313" key="5">
    <source>
        <dbReference type="Proteomes" id="UP001597045"/>
    </source>
</evidence>
<feature type="domain" description="AMP-dependent synthetase/ligase" evidence="3">
    <location>
        <begin position="3"/>
        <end position="57"/>
    </location>
</feature>
<evidence type="ECO:0000256" key="2">
    <source>
        <dbReference type="ARBA" id="ARBA00022598"/>
    </source>
</evidence>
<organism evidence="4 5">
    <name type="scientific">Kibdelosporangium lantanae</name>
    <dbReference type="NCBI Taxonomy" id="1497396"/>
    <lineage>
        <taxon>Bacteria</taxon>
        <taxon>Bacillati</taxon>
        <taxon>Actinomycetota</taxon>
        <taxon>Actinomycetes</taxon>
        <taxon>Pseudonocardiales</taxon>
        <taxon>Pseudonocardiaceae</taxon>
        <taxon>Kibdelosporangium</taxon>
    </lineage>
</organism>
<evidence type="ECO:0000256" key="1">
    <source>
        <dbReference type="ARBA" id="ARBA00006432"/>
    </source>
</evidence>
<accession>A0ABW3MNL2</accession>
<feature type="non-terminal residue" evidence="4">
    <location>
        <position position="186"/>
    </location>
</feature>
<comment type="caution">
    <text evidence="4">The sequence shown here is derived from an EMBL/GenBank/DDBJ whole genome shotgun (WGS) entry which is preliminary data.</text>
</comment>
<dbReference type="Pfam" id="PF00501">
    <property type="entry name" value="AMP-binding"/>
    <property type="match status" value="2"/>
</dbReference>
<proteinExistence type="inferred from homology"/>
<dbReference type="InterPro" id="IPR020845">
    <property type="entry name" value="AMP-binding_CS"/>
</dbReference>
<dbReference type="Proteomes" id="UP001597045">
    <property type="component" value="Unassembled WGS sequence"/>
</dbReference>